<dbReference type="AlphaFoldDB" id="A0AAE3SYF1"/>
<dbReference type="SUPFAM" id="SSF53244">
    <property type="entry name" value="MurD-like peptide ligases, peptide-binding domain"/>
    <property type="match status" value="1"/>
</dbReference>
<dbReference type="PIRSF" id="PIRSF001563">
    <property type="entry name" value="Folylpolyglu_synth"/>
    <property type="match status" value="1"/>
</dbReference>
<sequence length="448" mass="48353">MTHLSTSLADREIERLASLHPKRHTLSLDRITALLGKLGNPERKLPPVIHIAGTNGKGSASAFCRALLEAAGYAVHVHTSPHLVKWHERYRLGVKGGRGRYVEDEVLAEVLRRIEAANDGQPITLFEILTAATFVLFSEHPADAVVMEVGLGGRHDATNVVESPAVSVVMPISLDHQAFLGDSVELVATEKAGILKRGRPAVVGFQQFDAALDVLVSTAERLGCPLWTYGQDYSAHEEFGRMIYQDETGLADLPLPALPGRHQLANAAAAIRAVRAAGFALSDEAIERAMSSVEWPGRMQRLTEGRLPAHAPPGAEIWVDGGHNPGAAEVIAEALAELEERRPRPLFLIVGMINTKDSLNYFRPFEGLVERVYTVPIRGTDAMTDPVVLATSAYDAGLVGQPMGSIVEALEEIRSIASDPDRRAPRILICGSLYLAGNALADNETPPV</sequence>
<gene>
    <name evidence="12" type="ORF">NOF55_20430</name>
</gene>
<dbReference type="EC" id="6.3.2.17" evidence="3"/>
<dbReference type="PANTHER" id="PTHR11136:SF0">
    <property type="entry name" value="DIHYDROFOLATE SYNTHETASE-RELATED"/>
    <property type="match status" value="1"/>
</dbReference>
<dbReference type="GO" id="GO:0005524">
    <property type="term" value="F:ATP binding"/>
    <property type="evidence" value="ECO:0007669"/>
    <property type="project" value="UniProtKB-KW"/>
</dbReference>
<dbReference type="NCBIfam" id="TIGR01499">
    <property type="entry name" value="folC"/>
    <property type="match status" value="1"/>
</dbReference>
<dbReference type="Pfam" id="PF08245">
    <property type="entry name" value="Mur_ligase_M"/>
    <property type="match status" value="1"/>
</dbReference>
<evidence type="ECO:0000256" key="5">
    <source>
        <dbReference type="ARBA" id="ARBA00022723"/>
    </source>
</evidence>
<dbReference type="RefSeq" id="WP_306412974.1">
    <property type="nucleotide sequence ID" value="NZ_JANFPI010000009.1"/>
</dbReference>
<evidence type="ECO:0000256" key="2">
    <source>
        <dbReference type="ARBA" id="ARBA00008276"/>
    </source>
</evidence>
<keyword evidence="13" id="KW-1185">Reference proteome</keyword>
<dbReference type="Gene3D" id="3.90.190.20">
    <property type="entry name" value="Mur ligase, C-terminal domain"/>
    <property type="match status" value="1"/>
</dbReference>
<keyword evidence="4 10" id="KW-0436">Ligase</keyword>
<dbReference type="GO" id="GO:0005737">
    <property type="term" value="C:cytoplasm"/>
    <property type="evidence" value="ECO:0007669"/>
    <property type="project" value="TreeGrafter"/>
</dbReference>
<evidence type="ECO:0000256" key="10">
    <source>
        <dbReference type="PIRNR" id="PIRNR001563"/>
    </source>
</evidence>
<dbReference type="PROSITE" id="PS01012">
    <property type="entry name" value="FOLYLPOLYGLU_SYNT_2"/>
    <property type="match status" value="1"/>
</dbReference>
<dbReference type="GO" id="GO:0004326">
    <property type="term" value="F:tetrahydrofolylpolyglutamate synthase activity"/>
    <property type="evidence" value="ECO:0007669"/>
    <property type="project" value="UniProtKB-EC"/>
</dbReference>
<comment type="cofactor">
    <cofactor evidence="1">
        <name>Mg(2+)</name>
        <dbReference type="ChEBI" id="CHEBI:18420"/>
    </cofactor>
</comment>
<dbReference type="InterPro" id="IPR036565">
    <property type="entry name" value="Mur-like_cat_sf"/>
</dbReference>
<evidence type="ECO:0000256" key="7">
    <source>
        <dbReference type="ARBA" id="ARBA00022840"/>
    </source>
</evidence>
<dbReference type="Proteomes" id="UP001208771">
    <property type="component" value="Unassembled WGS sequence"/>
</dbReference>
<dbReference type="InterPro" id="IPR018109">
    <property type="entry name" value="Folylpolyglutamate_synth_CS"/>
</dbReference>
<proteinExistence type="inferred from homology"/>
<evidence type="ECO:0000256" key="8">
    <source>
        <dbReference type="ARBA" id="ARBA00022842"/>
    </source>
</evidence>
<dbReference type="PANTHER" id="PTHR11136">
    <property type="entry name" value="FOLYLPOLYGLUTAMATE SYNTHASE-RELATED"/>
    <property type="match status" value="1"/>
</dbReference>
<name>A0AAE3SYF1_9HYPH</name>
<dbReference type="GO" id="GO:0046872">
    <property type="term" value="F:metal ion binding"/>
    <property type="evidence" value="ECO:0007669"/>
    <property type="project" value="UniProtKB-KW"/>
</dbReference>
<evidence type="ECO:0000256" key="6">
    <source>
        <dbReference type="ARBA" id="ARBA00022741"/>
    </source>
</evidence>
<organism evidence="12 13">
    <name type="scientific">Ectorhizobium quercum</name>
    <dbReference type="NCBI Taxonomy" id="2965071"/>
    <lineage>
        <taxon>Bacteria</taxon>
        <taxon>Pseudomonadati</taxon>
        <taxon>Pseudomonadota</taxon>
        <taxon>Alphaproteobacteria</taxon>
        <taxon>Hyphomicrobiales</taxon>
        <taxon>Rhizobiaceae</taxon>
        <taxon>Ectorhizobium</taxon>
    </lineage>
</organism>
<evidence type="ECO:0000256" key="1">
    <source>
        <dbReference type="ARBA" id="ARBA00001946"/>
    </source>
</evidence>
<dbReference type="InterPro" id="IPR036615">
    <property type="entry name" value="Mur_ligase_C_dom_sf"/>
</dbReference>
<accession>A0AAE3SYF1</accession>
<keyword evidence="6 10" id="KW-0547">Nucleotide-binding</keyword>
<dbReference type="SUPFAM" id="SSF53623">
    <property type="entry name" value="MurD-like peptide ligases, catalytic domain"/>
    <property type="match status" value="1"/>
</dbReference>
<dbReference type="EMBL" id="JANFPI010000009">
    <property type="protein sequence ID" value="MCX8999475.1"/>
    <property type="molecule type" value="Genomic_DNA"/>
</dbReference>
<protein>
    <recommendedName>
        <fullName evidence="3">tetrahydrofolate synthase</fullName>
        <ecNumber evidence="3">6.3.2.17</ecNumber>
    </recommendedName>
</protein>
<dbReference type="Gene3D" id="3.40.1190.10">
    <property type="entry name" value="Mur-like, catalytic domain"/>
    <property type="match status" value="1"/>
</dbReference>
<reference evidence="12" key="1">
    <citation type="submission" date="2022-07" db="EMBL/GenBank/DDBJ databases">
        <title>Ectorhizobium quercum gen.nov., sp. nov.</title>
        <authorList>
            <person name="Ma T."/>
            <person name="Li Y."/>
        </authorList>
    </citation>
    <scope>NUCLEOTIDE SEQUENCE</scope>
    <source>
        <strain evidence="12">BDR2-2</strain>
    </source>
</reference>
<keyword evidence="8" id="KW-0460">Magnesium</keyword>
<dbReference type="InterPro" id="IPR013221">
    <property type="entry name" value="Mur_ligase_cen"/>
</dbReference>
<dbReference type="GO" id="GO:0008841">
    <property type="term" value="F:dihydrofolate synthase activity"/>
    <property type="evidence" value="ECO:0007669"/>
    <property type="project" value="TreeGrafter"/>
</dbReference>
<comment type="catalytic activity">
    <reaction evidence="9">
        <text>(6S)-5,6,7,8-tetrahydrofolyl-(gamma-L-Glu)(n) + L-glutamate + ATP = (6S)-5,6,7,8-tetrahydrofolyl-(gamma-L-Glu)(n+1) + ADP + phosphate + H(+)</text>
        <dbReference type="Rhea" id="RHEA:10580"/>
        <dbReference type="Rhea" id="RHEA-COMP:14738"/>
        <dbReference type="Rhea" id="RHEA-COMP:14740"/>
        <dbReference type="ChEBI" id="CHEBI:15378"/>
        <dbReference type="ChEBI" id="CHEBI:29985"/>
        <dbReference type="ChEBI" id="CHEBI:30616"/>
        <dbReference type="ChEBI" id="CHEBI:43474"/>
        <dbReference type="ChEBI" id="CHEBI:141005"/>
        <dbReference type="ChEBI" id="CHEBI:456216"/>
        <dbReference type="EC" id="6.3.2.17"/>
    </reaction>
</comment>
<evidence type="ECO:0000256" key="9">
    <source>
        <dbReference type="ARBA" id="ARBA00047493"/>
    </source>
</evidence>
<evidence type="ECO:0000313" key="13">
    <source>
        <dbReference type="Proteomes" id="UP001208771"/>
    </source>
</evidence>
<evidence type="ECO:0000256" key="3">
    <source>
        <dbReference type="ARBA" id="ARBA00013025"/>
    </source>
</evidence>
<dbReference type="FunFam" id="3.40.1190.10:FF:000011">
    <property type="entry name" value="Folylpolyglutamate synthase/dihydrofolate synthase"/>
    <property type="match status" value="1"/>
</dbReference>
<dbReference type="InterPro" id="IPR001645">
    <property type="entry name" value="Folylpolyglutamate_synth"/>
</dbReference>
<evidence type="ECO:0000259" key="11">
    <source>
        <dbReference type="Pfam" id="PF08245"/>
    </source>
</evidence>
<feature type="domain" description="Mur ligase central" evidence="11">
    <location>
        <begin position="51"/>
        <end position="273"/>
    </location>
</feature>
<keyword evidence="7 10" id="KW-0067">ATP-binding</keyword>
<evidence type="ECO:0000313" key="12">
    <source>
        <dbReference type="EMBL" id="MCX8999475.1"/>
    </source>
</evidence>
<keyword evidence="5" id="KW-0479">Metal-binding</keyword>
<comment type="similarity">
    <text evidence="2 10">Belongs to the folylpolyglutamate synthase family.</text>
</comment>
<comment type="caution">
    <text evidence="12">The sequence shown here is derived from an EMBL/GenBank/DDBJ whole genome shotgun (WGS) entry which is preliminary data.</text>
</comment>
<evidence type="ECO:0000256" key="4">
    <source>
        <dbReference type="ARBA" id="ARBA00022598"/>
    </source>
</evidence>